<keyword evidence="1" id="KW-0600">Photoreceptor protein</keyword>
<feature type="domain" description="Phytochrome chromophore attachment site" evidence="11">
    <location>
        <begin position="141"/>
        <end position="284"/>
    </location>
</feature>
<keyword evidence="9" id="KW-0902">Two-component regulatory system</keyword>
<proteinExistence type="predicted"/>
<dbReference type="Pfam" id="PF00360">
    <property type="entry name" value="PHY"/>
    <property type="match status" value="1"/>
</dbReference>
<dbReference type="PANTHER" id="PTHR43065:SF10">
    <property type="entry name" value="PEROXIDE STRESS-ACTIVATED HISTIDINE KINASE MAK3"/>
    <property type="match status" value="1"/>
</dbReference>
<keyword evidence="5" id="KW-0547">Nucleotide-binding</keyword>
<keyword evidence="13" id="KW-1185">Reference proteome</keyword>
<dbReference type="InterPro" id="IPR016132">
    <property type="entry name" value="Phyto_chromo_attachment"/>
</dbReference>
<dbReference type="InterPro" id="IPR013654">
    <property type="entry name" value="PAS_2"/>
</dbReference>
<dbReference type="PANTHER" id="PTHR43065">
    <property type="entry name" value="SENSOR HISTIDINE KINASE"/>
    <property type="match status" value="1"/>
</dbReference>
<dbReference type="GO" id="GO:0005524">
    <property type="term" value="F:ATP binding"/>
    <property type="evidence" value="ECO:0007669"/>
    <property type="project" value="UniProtKB-KW"/>
</dbReference>
<dbReference type="Gene3D" id="3.30.450.270">
    <property type="match status" value="1"/>
</dbReference>
<evidence type="ECO:0000313" key="13">
    <source>
        <dbReference type="Proteomes" id="UP001319080"/>
    </source>
</evidence>
<keyword evidence="2" id="KW-0597">Phosphoprotein</keyword>
<sequence length="501" mass="57220">MKNYDSELCGSLPIHLTNHIQPYGVLLVIDRKDFKVIQASENSNLVFGDPVQQMIDQPLSAYVPKNTVEKIQQKLATSFTNPLPDQWTIRGVEHFVLWHAKEGYLLAEIEIPGVRADDHSSFANVYHELKYAMNRIESAETLTGLWQIVVAEIKKVSGFDKIMVYQFDEEWNGTVVAEVLEPGMEVYLGITFPASDIPRQARELYKKNAYRYIPDRDAQPVRLYPVINSLTGAFIDLFDCNLRSVAGVHVEYLRNMDVAASMSIRIMKDNELWGLMACHHRTPRQLSFQMCSVLEMLSAAISAKLSLLVNKNSYQFDQNLKEKYTTLVKEIYASGNPDDTMVGTGRIAELFEADGLAIIRNGLTRTWGKTPPEESLHELALWLSVQDIKGLYHTTSISSVNDAAEPYKNACSGLLCLVIDPRRHDFLLLFRSEVIETLQWGGNPDERIQFESDGKSYHPRNSFKIWRQTVTGRSARWRKEELILAEVLRNFLYEFSTTRIK</sequence>
<keyword evidence="8" id="KW-0157">Chromophore</keyword>
<dbReference type="Gene3D" id="3.30.450.40">
    <property type="match status" value="1"/>
</dbReference>
<dbReference type="InterPro" id="IPR001294">
    <property type="entry name" value="Phytochrome"/>
</dbReference>
<dbReference type="SUPFAM" id="SSF55781">
    <property type="entry name" value="GAF domain-like"/>
    <property type="match status" value="2"/>
</dbReference>
<evidence type="ECO:0000256" key="2">
    <source>
        <dbReference type="ARBA" id="ARBA00022553"/>
    </source>
</evidence>
<dbReference type="EMBL" id="JAHESE010000001">
    <property type="protein sequence ID" value="MBT1707122.1"/>
    <property type="molecule type" value="Genomic_DNA"/>
</dbReference>
<dbReference type="Gene3D" id="3.30.450.20">
    <property type="entry name" value="PAS domain"/>
    <property type="match status" value="1"/>
</dbReference>
<dbReference type="InterPro" id="IPR003018">
    <property type="entry name" value="GAF"/>
</dbReference>
<evidence type="ECO:0000256" key="10">
    <source>
        <dbReference type="ARBA" id="ARBA00023170"/>
    </source>
</evidence>
<dbReference type="GO" id="GO:0000160">
    <property type="term" value="P:phosphorelay signal transduction system"/>
    <property type="evidence" value="ECO:0007669"/>
    <property type="project" value="UniProtKB-KW"/>
</dbReference>
<evidence type="ECO:0000256" key="1">
    <source>
        <dbReference type="ARBA" id="ARBA00022543"/>
    </source>
</evidence>
<dbReference type="GO" id="GO:0016301">
    <property type="term" value="F:kinase activity"/>
    <property type="evidence" value="ECO:0007669"/>
    <property type="project" value="UniProtKB-KW"/>
</dbReference>
<keyword evidence="10" id="KW-0675">Receptor</keyword>
<comment type="caution">
    <text evidence="12">The sequence shown here is derived from an EMBL/GenBank/DDBJ whole genome shotgun (WGS) entry which is preliminary data.</text>
</comment>
<evidence type="ECO:0000256" key="5">
    <source>
        <dbReference type="ARBA" id="ARBA00022741"/>
    </source>
</evidence>
<keyword evidence="6" id="KW-0418">Kinase</keyword>
<evidence type="ECO:0000256" key="4">
    <source>
        <dbReference type="ARBA" id="ARBA00022679"/>
    </source>
</evidence>
<dbReference type="InterPro" id="IPR029016">
    <property type="entry name" value="GAF-like_dom_sf"/>
</dbReference>
<evidence type="ECO:0000259" key="11">
    <source>
        <dbReference type="PROSITE" id="PS50046"/>
    </source>
</evidence>
<dbReference type="GO" id="GO:0009584">
    <property type="term" value="P:detection of visible light"/>
    <property type="evidence" value="ECO:0007669"/>
    <property type="project" value="InterPro"/>
</dbReference>
<dbReference type="AlphaFoldDB" id="A0AAP2DVV9"/>
<accession>A0AAP2DVV9</accession>
<organism evidence="12 13">
    <name type="scientific">Dawidia cretensis</name>
    <dbReference type="NCBI Taxonomy" id="2782350"/>
    <lineage>
        <taxon>Bacteria</taxon>
        <taxon>Pseudomonadati</taxon>
        <taxon>Bacteroidota</taxon>
        <taxon>Cytophagia</taxon>
        <taxon>Cytophagales</taxon>
        <taxon>Chryseotaleaceae</taxon>
        <taxon>Dawidia</taxon>
    </lineage>
</organism>
<evidence type="ECO:0000256" key="3">
    <source>
        <dbReference type="ARBA" id="ARBA00022606"/>
    </source>
</evidence>
<dbReference type="PROSITE" id="PS50046">
    <property type="entry name" value="PHYTOCHROME_2"/>
    <property type="match status" value="1"/>
</dbReference>
<evidence type="ECO:0000256" key="6">
    <source>
        <dbReference type="ARBA" id="ARBA00022777"/>
    </source>
</evidence>
<dbReference type="InterPro" id="IPR013515">
    <property type="entry name" value="Phytochrome_cen-reg"/>
</dbReference>
<dbReference type="RefSeq" id="WP_254082697.1">
    <property type="nucleotide sequence ID" value="NZ_JAHESE010000001.1"/>
</dbReference>
<evidence type="ECO:0000256" key="7">
    <source>
        <dbReference type="ARBA" id="ARBA00022840"/>
    </source>
</evidence>
<keyword evidence="4" id="KW-0808">Transferase</keyword>
<gene>
    <name evidence="12" type="ORF">KK062_02755</name>
</gene>
<keyword evidence="7" id="KW-0067">ATP-binding</keyword>
<keyword evidence="3" id="KW-0716">Sensory transduction</keyword>
<dbReference type="Pfam" id="PF08446">
    <property type="entry name" value="PAS_2"/>
    <property type="match status" value="1"/>
</dbReference>
<dbReference type="InterPro" id="IPR035965">
    <property type="entry name" value="PAS-like_dom_sf"/>
</dbReference>
<evidence type="ECO:0000313" key="12">
    <source>
        <dbReference type="EMBL" id="MBT1707122.1"/>
    </source>
</evidence>
<protein>
    <submittedName>
        <fullName evidence="12">GAF domain-containing protein</fullName>
    </submittedName>
</protein>
<evidence type="ECO:0000256" key="9">
    <source>
        <dbReference type="ARBA" id="ARBA00023012"/>
    </source>
</evidence>
<name>A0AAP2DVV9_9BACT</name>
<evidence type="ECO:0000256" key="8">
    <source>
        <dbReference type="ARBA" id="ARBA00022991"/>
    </source>
</evidence>
<dbReference type="SMART" id="SM00065">
    <property type="entry name" value="GAF"/>
    <property type="match status" value="1"/>
</dbReference>
<dbReference type="PRINTS" id="PR01033">
    <property type="entry name" value="PHYTOCHROME"/>
</dbReference>
<dbReference type="SUPFAM" id="SSF55785">
    <property type="entry name" value="PYP-like sensor domain (PAS domain)"/>
    <property type="match status" value="1"/>
</dbReference>
<reference evidence="12 13" key="1">
    <citation type="submission" date="2021-05" db="EMBL/GenBank/DDBJ databases">
        <title>A Polyphasic approach of four new species of the genus Ohtaekwangia: Ohtaekwangia histidinii sp. nov., Ohtaekwangia cretensis sp. nov., Ohtaekwangia indiensis sp. nov., Ohtaekwangia reichenbachii sp. nov. from diverse environment.</title>
        <authorList>
            <person name="Octaviana S."/>
        </authorList>
    </citation>
    <scope>NUCLEOTIDE SEQUENCE [LARGE SCALE GENOMIC DNA]</scope>
    <source>
        <strain evidence="12 13">PWU5</strain>
    </source>
</reference>
<dbReference type="InterPro" id="IPR043150">
    <property type="entry name" value="Phytochrome_PHY_sf"/>
</dbReference>
<dbReference type="GO" id="GO:0006355">
    <property type="term" value="P:regulation of DNA-templated transcription"/>
    <property type="evidence" value="ECO:0007669"/>
    <property type="project" value="InterPro"/>
</dbReference>
<dbReference type="GO" id="GO:0009881">
    <property type="term" value="F:photoreceptor activity"/>
    <property type="evidence" value="ECO:0007669"/>
    <property type="project" value="UniProtKB-KW"/>
</dbReference>
<dbReference type="Proteomes" id="UP001319080">
    <property type="component" value="Unassembled WGS sequence"/>
</dbReference>
<dbReference type="Pfam" id="PF01590">
    <property type="entry name" value="GAF"/>
    <property type="match status" value="1"/>
</dbReference>